<dbReference type="InterPro" id="IPR036179">
    <property type="entry name" value="Ig-like_dom_sf"/>
</dbReference>
<dbReference type="GO" id="GO:0016020">
    <property type="term" value="C:membrane"/>
    <property type="evidence" value="ECO:0007669"/>
    <property type="project" value="UniProtKB-SubCell"/>
</dbReference>
<feature type="chain" id="PRO_5022914915" description="Ig-like domain-containing protein" evidence="6">
    <location>
        <begin position="22"/>
        <end position="299"/>
    </location>
</feature>
<comment type="subcellular location">
    <subcellularLocation>
        <location evidence="1">Membrane</location>
    </subcellularLocation>
</comment>
<dbReference type="AlphaFoldDB" id="A0A5A9NLM5"/>
<feature type="signal peptide" evidence="6">
    <location>
        <begin position="1"/>
        <end position="21"/>
    </location>
</feature>
<evidence type="ECO:0000256" key="1">
    <source>
        <dbReference type="ARBA" id="ARBA00004370"/>
    </source>
</evidence>
<accession>A0A5A9NLM5</accession>
<dbReference type="PANTHER" id="PTHR12080">
    <property type="entry name" value="SIGNALING LYMPHOCYTIC ACTIVATION MOLECULE"/>
    <property type="match status" value="1"/>
</dbReference>
<keyword evidence="5" id="KW-1133">Transmembrane helix</keyword>
<dbReference type="EMBL" id="SOYY01000017">
    <property type="protein sequence ID" value="KAA0709841.1"/>
    <property type="molecule type" value="Genomic_DNA"/>
</dbReference>
<organism evidence="8 9">
    <name type="scientific">Triplophysa tibetana</name>
    <dbReference type="NCBI Taxonomy" id="1572043"/>
    <lineage>
        <taxon>Eukaryota</taxon>
        <taxon>Metazoa</taxon>
        <taxon>Chordata</taxon>
        <taxon>Craniata</taxon>
        <taxon>Vertebrata</taxon>
        <taxon>Euteleostomi</taxon>
        <taxon>Actinopterygii</taxon>
        <taxon>Neopterygii</taxon>
        <taxon>Teleostei</taxon>
        <taxon>Ostariophysi</taxon>
        <taxon>Cypriniformes</taxon>
        <taxon>Nemacheilidae</taxon>
        <taxon>Triplophysa</taxon>
    </lineage>
</organism>
<gene>
    <name evidence="8" type="ORF">E1301_Tti023462</name>
</gene>
<sequence length="299" mass="33103">MFREMLLMFGLMLLMFQMISCEDQTCRLNKAEICYAALGHKLSLQMVPESRHYDARIQHLITGNRTVDPSCRIINDMMKKGKNCDLYMNRSNVMISNGAVIINHVIREDSGRYTLQLIDSIGSETHAELQVNVEAPIGSVKVSVNCSSGERRVFCSSDGDELIFSWTLNGLPQTEGNEIFVLDDKTSGNISCGVKNHVSRGEKSITLNYCTESTTVSVTSSLTNSTLVSTYGTSLSDSNLTSTQTPGELFSLLADSVPVVFVTVWILQMMILLFLLGGFHIYIRNTHTSGGKLEEETSL</sequence>
<keyword evidence="4" id="KW-0325">Glycoprotein</keyword>
<keyword evidence="3 5" id="KW-0472">Membrane</keyword>
<keyword evidence="9" id="KW-1185">Reference proteome</keyword>
<evidence type="ECO:0000256" key="5">
    <source>
        <dbReference type="SAM" id="Phobius"/>
    </source>
</evidence>
<keyword evidence="5" id="KW-0812">Transmembrane</keyword>
<keyword evidence="2 6" id="KW-0732">Signal</keyword>
<proteinExistence type="predicted"/>
<dbReference type="SUPFAM" id="SSF48726">
    <property type="entry name" value="Immunoglobulin"/>
    <property type="match status" value="2"/>
</dbReference>
<name>A0A5A9NLM5_9TELE</name>
<reference evidence="8 9" key="1">
    <citation type="journal article" date="2019" name="Mol. Ecol. Resour.">
        <title>Chromosome-level genome assembly of Triplophysa tibetana, a fish adapted to the harsh high-altitude environment of the Tibetan Plateau.</title>
        <authorList>
            <person name="Yang X."/>
            <person name="Liu H."/>
            <person name="Ma Z."/>
            <person name="Zou Y."/>
            <person name="Zou M."/>
            <person name="Mao Y."/>
            <person name="Li X."/>
            <person name="Wang H."/>
            <person name="Chen T."/>
            <person name="Wang W."/>
            <person name="Yang R."/>
        </authorList>
    </citation>
    <scope>NUCLEOTIDE SEQUENCE [LARGE SCALE GENOMIC DNA]</scope>
    <source>
        <strain evidence="8">TTIB1903HZAU</strain>
        <tissue evidence="8">Muscle</tissue>
    </source>
</reference>
<evidence type="ECO:0000259" key="7">
    <source>
        <dbReference type="PROSITE" id="PS50835"/>
    </source>
</evidence>
<evidence type="ECO:0000256" key="6">
    <source>
        <dbReference type="SAM" id="SignalP"/>
    </source>
</evidence>
<dbReference type="Gene3D" id="2.60.40.10">
    <property type="entry name" value="Immunoglobulins"/>
    <property type="match status" value="1"/>
</dbReference>
<feature type="domain" description="Ig-like" evidence="7">
    <location>
        <begin position="136"/>
        <end position="206"/>
    </location>
</feature>
<evidence type="ECO:0000256" key="4">
    <source>
        <dbReference type="ARBA" id="ARBA00023180"/>
    </source>
</evidence>
<dbReference type="Proteomes" id="UP000324632">
    <property type="component" value="Chromosome 17"/>
</dbReference>
<dbReference type="InterPro" id="IPR007110">
    <property type="entry name" value="Ig-like_dom"/>
</dbReference>
<protein>
    <recommendedName>
        <fullName evidence="7">Ig-like domain-containing protein</fullName>
    </recommendedName>
</protein>
<evidence type="ECO:0000256" key="3">
    <source>
        <dbReference type="ARBA" id="ARBA00023136"/>
    </source>
</evidence>
<feature type="transmembrane region" description="Helical" evidence="5">
    <location>
        <begin position="259"/>
        <end position="283"/>
    </location>
</feature>
<dbReference type="PROSITE" id="PS50835">
    <property type="entry name" value="IG_LIKE"/>
    <property type="match status" value="1"/>
</dbReference>
<comment type="caution">
    <text evidence="8">The sequence shown here is derived from an EMBL/GenBank/DDBJ whole genome shotgun (WGS) entry which is preliminary data.</text>
</comment>
<dbReference type="InterPro" id="IPR013783">
    <property type="entry name" value="Ig-like_fold"/>
</dbReference>
<evidence type="ECO:0000313" key="9">
    <source>
        <dbReference type="Proteomes" id="UP000324632"/>
    </source>
</evidence>
<dbReference type="InterPro" id="IPR015631">
    <property type="entry name" value="CD2/SLAM_rcpt"/>
</dbReference>
<evidence type="ECO:0000313" key="8">
    <source>
        <dbReference type="EMBL" id="KAA0709841.1"/>
    </source>
</evidence>
<evidence type="ECO:0000256" key="2">
    <source>
        <dbReference type="ARBA" id="ARBA00022729"/>
    </source>
</evidence>